<dbReference type="InterPro" id="IPR011053">
    <property type="entry name" value="Single_hybrid_motif"/>
</dbReference>
<evidence type="ECO:0000259" key="4">
    <source>
        <dbReference type="PROSITE" id="PS50968"/>
    </source>
</evidence>
<evidence type="ECO:0000313" key="5">
    <source>
        <dbReference type="EMBL" id="MFD0849047.1"/>
    </source>
</evidence>
<dbReference type="CDD" id="cd06850">
    <property type="entry name" value="biotinyl_domain"/>
    <property type="match status" value="1"/>
</dbReference>
<feature type="domain" description="Lipoyl-binding" evidence="4">
    <location>
        <begin position="84"/>
        <end position="160"/>
    </location>
</feature>
<dbReference type="InterPro" id="IPR000089">
    <property type="entry name" value="Biotin_lipoyl"/>
</dbReference>
<comment type="function">
    <text evidence="1 2">This protein is a component of the acetyl coenzyme A carboxylase complex; first, biotin carboxylase catalyzes the carboxylation of the carrier protein and then the transcarboxylase transfers the carboxyl group to form malonyl-CoA.</text>
</comment>
<feature type="region of interest" description="Disordered" evidence="3">
    <location>
        <begin position="49"/>
        <end position="79"/>
    </location>
</feature>
<keyword evidence="6" id="KW-1185">Reference proteome</keyword>
<dbReference type="Gene3D" id="2.40.50.100">
    <property type="match status" value="1"/>
</dbReference>
<keyword evidence="2" id="KW-0443">Lipid metabolism</keyword>
<comment type="pathway">
    <text evidence="2">Lipid metabolism; fatty acid biosynthesis.</text>
</comment>
<comment type="caution">
    <text evidence="5">The sequence shown here is derived from an EMBL/GenBank/DDBJ whole genome shotgun (WGS) entry which is preliminary data.</text>
</comment>
<organism evidence="5 6">
    <name type="scientific">Sphingosinicella xenopeptidilytica</name>
    <dbReference type="NCBI Taxonomy" id="364098"/>
    <lineage>
        <taxon>Bacteria</taxon>
        <taxon>Pseudomonadati</taxon>
        <taxon>Pseudomonadota</taxon>
        <taxon>Alphaproteobacteria</taxon>
        <taxon>Sphingomonadales</taxon>
        <taxon>Sphingosinicellaceae</taxon>
        <taxon>Sphingosinicella</taxon>
    </lineage>
</organism>
<protein>
    <recommendedName>
        <fullName evidence="2">Biotin carboxyl carrier protein of acetyl-CoA carboxylase</fullName>
    </recommendedName>
</protein>
<dbReference type="Proteomes" id="UP001597124">
    <property type="component" value="Unassembled WGS sequence"/>
</dbReference>
<dbReference type="PRINTS" id="PR01071">
    <property type="entry name" value="ACOABIOTINCC"/>
</dbReference>
<dbReference type="EMBL" id="JBHTIK010000006">
    <property type="protein sequence ID" value="MFD0849047.1"/>
    <property type="molecule type" value="Genomic_DNA"/>
</dbReference>
<keyword evidence="2" id="KW-0275">Fatty acid biosynthesis</keyword>
<keyword evidence="2" id="KW-0276">Fatty acid metabolism</keyword>
<reference evidence="6" key="1">
    <citation type="journal article" date="2019" name="Int. J. Syst. Evol. Microbiol.">
        <title>The Global Catalogue of Microorganisms (GCM) 10K type strain sequencing project: providing services to taxonomists for standard genome sequencing and annotation.</title>
        <authorList>
            <consortium name="The Broad Institute Genomics Platform"/>
            <consortium name="The Broad Institute Genome Sequencing Center for Infectious Disease"/>
            <person name="Wu L."/>
            <person name="Ma J."/>
        </authorList>
    </citation>
    <scope>NUCLEOTIDE SEQUENCE [LARGE SCALE GENOMIC DNA]</scope>
    <source>
        <strain evidence="6">CCUG 52537</strain>
    </source>
</reference>
<dbReference type="RefSeq" id="WP_381490980.1">
    <property type="nucleotide sequence ID" value="NZ_JBHTIK010000006.1"/>
</dbReference>
<dbReference type="InterPro" id="IPR001249">
    <property type="entry name" value="AcCoA_biotinCC"/>
</dbReference>
<accession>A0ABW3C693</accession>
<keyword evidence="2" id="KW-0444">Lipid biosynthesis</keyword>
<name>A0ABW3C693_SPHXN</name>
<dbReference type="Pfam" id="PF00364">
    <property type="entry name" value="Biotin_lipoyl"/>
    <property type="match status" value="1"/>
</dbReference>
<evidence type="ECO:0000313" key="6">
    <source>
        <dbReference type="Proteomes" id="UP001597124"/>
    </source>
</evidence>
<evidence type="ECO:0000256" key="2">
    <source>
        <dbReference type="RuleBase" id="RU364072"/>
    </source>
</evidence>
<evidence type="ECO:0000256" key="3">
    <source>
        <dbReference type="SAM" id="MobiDB-lite"/>
    </source>
</evidence>
<gene>
    <name evidence="5" type="ORF">ACFQ00_11985</name>
</gene>
<dbReference type="SUPFAM" id="SSF51230">
    <property type="entry name" value="Single hybrid motif"/>
    <property type="match status" value="1"/>
</dbReference>
<evidence type="ECO:0000256" key="1">
    <source>
        <dbReference type="ARBA" id="ARBA00003761"/>
    </source>
</evidence>
<sequence>MGNISTNDIQSLIQLFEKSDWREMHLILGETDLFLSKDRNAQTQISLTTAAPSVPAPSHRASVPATPVETPDPKPHGSKIPAGWTLVKAPSLGTFYRAPKPGAPMFTEIGAQVAADSELCLIEVMKLFTTLRAGTHGTIREIYAKDGELVEFDQPLFLIEPDA</sequence>
<dbReference type="PROSITE" id="PS50968">
    <property type="entry name" value="BIOTINYL_LIPOYL"/>
    <property type="match status" value="1"/>
</dbReference>
<proteinExistence type="predicted"/>
<keyword evidence="2" id="KW-0092">Biotin</keyword>